<evidence type="ECO:0000313" key="11">
    <source>
        <dbReference type="Proteomes" id="UP001144471"/>
    </source>
</evidence>
<evidence type="ECO:0000256" key="3">
    <source>
        <dbReference type="ARBA" id="ARBA00022741"/>
    </source>
</evidence>
<keyword evidence="5 7" id="KW-1133">Transmembrane helix</keyword>
<keyword evidence="4 10" id="KW-0067">ATP-binding</keyword>
<dbReference type="GO" id="GO:0015421">
    <property type="term" value="F:ABC-type oligopeptide transporter activity"/>
    <property type="evidence" value="ECO:0007669"/>
    <property type="project" value="TreeGrafter"/>
</dbReference>
<name>A0A9W6GJ36_9FUSO</name>
<dbReference type="Proteomes" id="UP001144471">
    <property type="component" value="Unassembled WGS sequence"/>
</dbReference>
<dbReference type="GO" id="GO:0016887">
    <property type="term" value="F:ATP hydrolysis activity"/>
    <property type="evidence" value="ECO:0007669"/>
    <property type="project" value="InterPro"/>
</dbReference>
<keyword evidence="3" id="KW-0547">Nucleotide-binding</keyword>
<dbReference type="CDD" id="cd18549">
    <property type="entry name" value="ABC_6TM_YwjA_like"/>
    <property type="match status" value="1"/>
</dbReference>
<dbReference type="InterPro" id="IPR017871">
    <property type="entry name" value="ABC_transporter-like_CS"/>
</dbReference>
<evidence type="ECO:0000256" key="1">
    <source>
        <dbReference type="ARBA" id="ARBA00004651"/>
    </source>
</evidence>
<dbReference type="InterPro" id="IPR036640">
    <property type="entry name" value="ABC1_TM_sf"/>
</dbReference>
<dbReference type="InterPro" id="IPR003439">
    <property type="entry name" value="ABC_transporter-like_ATP-bd"/>
</dbReference>
<feature type="domain" description="ABC transporter" evidence="8">
    <location>
        <begin position="335"/>
        <end position="570"/>
    </location>
</feature>
<feature type="domain" description="ABC transmembrane type-1" evidence="9">
    <location>
        <begin position="22"/>
        <end position="301"/>
    </location>
</feature>
<dbReference type="EMBL" id="BSDY01000002">
    <property type="protein sequence ID" value="GLI54900.1"/>
    <property type="molecule type" value="Genomic_DNA"/>
</dbReference>
<dbReference type="SUPFAM" id="SSF52540">
    <property type="entry name" value="P-loop containing nucleoside triphosphate hydrolases"/>
    <property type="match status" value="1"/>
</dbReference>
<gene>
    <name evidence="10" type="ORF">PM10SUCC1_04150</name>
</gene>
<keyword evidence="11" id="KW-1185">Reference proteome</keyword>
<feature type="transmembrane region" description="Helical" evidence="7">
    <location>
        <begin position="21"/>
        <end position="43"/>
    </location>
</feature>
<dbReference type="Gene3D" id="1.20.1560.10">
    <property type="entry name" value="ABC transporter type 1, transmembrane domain"/>
    <property type="match status" value="1"/>
</dbReference>
<evidence type="ECO:0000256" key="4">
    <source>
        <dbReference type="ARBA" id="ARBA00022840"/>
    </source>
</evidence>
<feature type="transmembrane region" description="Helical" evidence="7">
    <location>
        <begin position="137"/>
        <end position="154"/>
    </location>
</feature>
<feature type="transmembrane region" description="Helical" evidence="7">
    <location>
        <begin position="55"/>
        <end position="76"/>
    </location>
</feature>
<comment type="subcellular location">
    <subcellularLocation>
        <location evidence="1">Cell membrane</location>
        <topology evidence="1">Multi-pass membrane protein</topology>
    </subcellularLocation>
</comment>
<organism evidence="10 11">
    <name type="scientific">Propionigenium maris DSM 9537</name>
    <dbReference type="NCBI Taxonomy" id="1123000"/>
    <lineage>
        <taxon>Bacteria</taxon>
        <taxon>Fusobacteriati</taxon>
        <taxon>Fusobacteriota</taxon>
        <taxon>Fusobacteriia</taxon>
        <taxon>Fusobacteriales</taxon>
        <taxon>Fusobacteriaceae</taxon>
        <taxon>Propionigenium</taxon>
    </lineage>
</organism>
<dbReference type="GO" id="GO:0005886">
    <property type="term" value="C:plasma membrane"/>
    <property type="evidence" value="ECO:0007669"/>
    <property type="project" value="UniProtKB-SubCell"/>
</dbReference>
<dbReference type="InterPro" id="IPR039421">
    <property type="entry name" value="Type_1_exporter"/>
</dbReference>
<dbReference type="Pfam" id="PF00664">
    <property type="entry name" value="ABC_membrane"/>
    <property type="match status" value="1"/>
</dbReference>
<dbReference type="SMART" id="SM00382">
    <property type="entry name" value="AAA"/>
    <property type="match status" value="1"/>
</dbReference>
<dbReference type="RefSeq" id="WP_281833042.1">
    <property type="nucleotide sequence ID" value="NZ_BSDY01000002.1"/>
</dbReference>
<dbReference type="PROSITE" id="PS50893">
    <property type="entry name" value="ABC_TRANSPORTER_2"/>
    <property type="match status" value="1"/>
</dbReference>
<dbReference type="InterPro" id="IPR027417">
    <property type="entry name" value="P-loop_NTPase"/>
</dbReference>
<dbReference type="GO" id="GO:0005524">
    <property type="term" value="F:ATP binding"/>
    <property type="evidence" value="ECO:0007669"/>
    <property type="project" value="UniProtKB-KW"/>
</dbReference>
<feature type="transmembrane region" description="Helical" evidence="7">
    <location>
        <begin position="235"/>
        <end position="260"/>
    </location>
</feature>
<protein>
    <submittedName>
        <fullName evidence="10">Multidrug ABC transporter ATP-binding protein</fullName>
    </submittedName>
</protein>
<dbReference type="AlphaFoldDB" id="A0A9W6GJ36"/>
<dbReference type="PROSITE" id="PS00211">
    <property type="entry name" value="ABC_TRANSPORTER_1"/>
    <property type="match status" value="1"/>
</dbReference>
<evidence type="ECO:0000259" key="8">
    <source>
        <dbReference type="PROSITE" id="PS50893"/>
    </source>
</evidence>
<dbReference type="PANTHER" id="PTHR43394:SF1">
    <property type="entry name" value="ATP-BINDING CASSETTE SUB-FAMILY B MEMBER 10, MITOCHONDRIAL"/>
    <property type="match status" value="1"/>
</dbReference>
<keyword evidence="6 7" id="KW-0472">Membrane</keyword>
<dbReference type="SUPFAM" id="SSF90123">
    <property type="entry name" value="ABC transporter transmembrane region"/>
    <property type="match status" value="1"/>
</dbReference>
<feature type="transmembrane region" description="Helical" evidence="7">
    <location>
        <begin position="160"/>
        <end position="180"/>
    </location>
</feature>
<proteinExistence type="predicted"/>
<evidence type="ECO:0000313" key="10">
    <source>
        <dbReference type="EMBL" id="GLI54900.1"/>
    </source>
</evidence>
<reference evidence="10" key="1">
    <citation type="submission" date="2022-12" db="EMBL/GenBank/DDBJ databases">
        <title>Reference genome sequencing for broad-spectrum identification of bacterial and archaeal isolates by mass spectrometry.</title>
        <authorList>
            <person name="Sekiguchi Y."/>
            <person name="Tourlousse D.M."/>
        </authorList>
    </citation>
    <scope>NUCLEOTIDE SEQUENCE</scope>
    <source>
        <strain evidence="10">10succ1</strain>
    </source>
</reference>
<dbReference type="InterPro" id="IPR003593">
    <property type="entry name" value="AAA+_ATPase"/>
</dbReference>
<dbReference type="PANTHER" id="PTHR43394">
    <property type="entry name" value="ATP-DEPENDENT PERMEASE MDL1, MITOCHONDRIAL"/>
    <property type="match status" value="1"/>
</dbReference>
<evidence type="ECO:0000256" key="5">
    <source>
        <dbReference type="ARBA" id="ARBA00022989"/>
    </source>
</evidence>
<accession>A0A9W6GJ36</accession>
<dbReference type="InterPro" id="IPR011527">
    <property type="entry name" value="ABC1_TM_dom"/>
</dbReference>
<evidence type="ECO:0000256" key="7">
    <source>
        <dbReference type="SAM" id="Phobius"/>
    </source>
</evidence>
<dbReference type="Gene3D" id="3.40.50.300">
    <property type="entry name" value="P-loop containing nucleotide triphosphate hydrolases"/>
    <property type="match status" value="1"/>
</dbReference>
<sequence>MSNLKVFLKYYKPYKGMFIMNFFCAFIMSSLDLVFPAAVKYSIDDLIPKRDIGSFYLISLGVLGVFLARYLIGFIVQYRGRLLGMNIETDMRRDLFSHIQKLSFSYFDNTKTGTIMSRLVNDLSGISGFVHRGPEDFFLATVSLFGSLALMAYMNIKLTLIVLIVLPILIGFAFFNKNIMVKHYRESAKKIAEINSQAENSIGGIRVVKAFTNEEFEREKFQTKNMDFRAIKNKVFIVTARYFSGLSLIMNLLHLTILFFGGRMVFSGEISLGVLVGFLLYINKFFMPIRKMMNLMEAYQKGMAGFYRFKELMSIDPEIEDIPKAEDIRITNGEISIEDISFTYRNASEPVLKNFSLRVKSGENIALVGNSGAGKSTISSIIPRFYEVERGSISIDGQNIREVTLNSLRKNIGIIQQEVFLFDGTIRENIAYGNLEASYKEIIKAAKRANIYDFVMSLPEGFETQVGERGVKLSGGQKQRISIARVFLKNPPILILDEATSSLDNRTEQLIQTSLNELSKERTTITIAHRLSTIKDRDRIVVLEKGRIVEEGTHEELLSYENTYARLYRAHDLKTAL</sequence>
<comment type="caution">
    <text evidence="10">The sequence shown here is derived from an EMBL/GenBank/DDBJ whole genome shotgun (WGS) entry which is preliminary data.</text>
</comment>
<dbReference type="FunFam" id="3.40.50.300:FF:000218">
    <property type="entry name" value="Multidrug ABC transporter ATP-binding protein"/>
    <property type="match status" value="1"/>
</dbReference>
<keyword evidence="2 7" id="KW-0812">Transmembrane</keyword>
<dbReference type="PROSITE" id="PS50929">
    <property type="entry name" value="ABC_TM1F"/>
    <property type="match status" value="1"/>
</dbReference>
<feature type="transmembrane region" description="Helical" evidence="7">
    <location>
        <begin position="266"/>
        <end position="286"/>
    </location>
</feature>
<evidence type="ECO:0000259" key="9">
    <source>
        <dbReference type="PROSITE" id="PS50929"/>
    </source>
</evidence>
<evidence type="ECO:0000256" key="6">
    <source>
        <dbReference type="ARBA" id="ARBA00023136"/>
    </source>
</evidence>
<evidence type="ECO:0000256" key="2">
    <source>
        <dbReference type="ARBA" id="ARBA00022692"/>
    </source>
</evidence>
<dbReference type="Pfam" id="PF00005">
    <property type="entry name" value="ABC_tran"/>
    <property type="match status" value="1"/>
</dbReference>